<reference evidence="2 3" key="1">
    <citation type="submission" date="2024-09" db="EMBL/GenBank/DDBJ databases">
        <title>Laminarin stimulates single cell rates of sulfate reduction while oxygen inhibits transcriptomic activity in coastal marine sediment.</title>
        <authorList>
            <person name="Lindsay M."/>
            <person name="Orcutt B."/>
            <person name="Emerson D."/>
            <person name="Stepanauskas R."/>
            <person name="D'Angelo T."/>
        </authorList>
    </citation>
    <scope>NUCLEOTIDE SEQUENCE [LARGE SCALE GENOMIC DNA]</scope>
    <source>
        <strain evidence="2">SAG AM-311-K15</strain>
    </source>
</reference>
<evidence type="ECO:0000313" key="2">
    <source>
        <dbReference type="EMBL" id="MFC1849134.1"/>
    </source>
</evidence>
<dbReference type="InterPro" id="IPR000845">
    <property type="entry name" value="Nucleoside_phosphorylase_d"/>
</dbReference>
<protein>
    <submittedName>
        <fullName evidence="2">5'-methylthioadenosine/S-adenosylhomocysteine nucleosidase</fullName>
    </submittedName>
</protein>
<dbReference type="Gene3D" id="3.40.50.1580">
    <property type="entry name" value="Nucleoside phosphorylase domain"/>
    <property type="match status" value="1"/>
</dbReference>
<evidence type="ECO:0000259" key="1">
    <source>
        <dbReference type="Pfam" id="PF01048"/>
    </source>
</evidence>
<comment type="caution">
    <text evidence="2">The sequence shown here is derived from an EMBL/GenBank/DDBJ whole genome shotgun (WGS) entry which is preliminary data.</text>
</comment>
<dbReference type="Pfam" id="PF01048">
    <property type="entry name" value="PNP_UDP_1"/>
    <property type="match status" value="1"/>
</dbReference>
<accession>A0ABV6YSI2</accession>
<sequence>MPGDVIIALKTAQHDLGEITPEGFFARGARNPTSGERNPVFLHSDSSLVELSKQAATKASFAAVTTAKGERQPKIVTGIIVTGDIFIASEQKKNELRKRFAADAVEMEGAAVSQVCYQQGVPLVVLRSLSDKADQNARPDTRRFYETASRNSAELVFQLVGLLKQF</sequence>
<organism evidence="2 3">
    <name type="scientific">candidate division CSSED10-310 bacterium</name>
    <dbReference type="NCBI Taxonomy" id="2855610"/>
    <lineage>
        <taxon>Bacteria</taxon>
        <taxon>Bacteria division CSSED10-310</taxon>
    </lineage>
</organism>
<keyword evidence="3" id="KW-1185">Reference proteome</keyword>
<dbReference type="EMBL" id="JBHPBY010000022">
    <property type="protein sequence ID" value="MFC1849134.1"/>
    <property type="molecule type" value="Genomic_DNA"/>
</dbReference>
<dbReference type="PANTHER" id="PTHR46832:SF1">
    <property type="entry name" value="5'-METHYLTHIOADENOSINE_S-ADENOSYLHOMOCYSTEINE NUCLEOSIDASE"/>
    <property type="match status" value="1"/>
</dbReference>
<evidence type="ECO:0000313" key="3">
    <source>
        <dbReference type="Proteomes" id="UP001594351"/>
    </source>
</evidence>
<dbReference type="SUPFAM" id="SSF53167">
    <property type="entry name" value="Purine and uridine phosphorylases"/>
    <property type="match status" value="1"/>
</dbReference>
<dbReference type="Proteomes" id="UP001594351">
    <property type="component" value="Unassembled WGS sequence"/>
</dbReference>
<dbReference type="CDD" id="cd09008">
    <property type="entry name" value="MTAN"/>
    <property type="match status" value="1"/>
</dbReference>
<feature type="domain" description="Nucleoside phosphorylase" evidence="1">
    <location>
        <begin position="2"/>
        <end position="159"/>
    </location>
</feature>
<dbReference type="PANTHER" id="PTHR46832">
    <property type="entry name" value="5'-METHYLTHIOADENOSINE/S-ADENOSYLHOMOCYSTEINE NUCLEOSIDASE"/>
    <property type="match status" value="1"/>
</dbReference>
<dbReference type="InterPro" id="IPR035994">
    <property type="entry name" value="Nucleoside_phosphorylase_sf"/>
</dbReference>
<proteinExistence type="predicted"/>
<name>A0ABV6YSI2_UNCC1</name>
<gene>
    <name evidence="2" type="ORF">ACFL27_02895</name>
</gene>